<sequence length="218" mass="22987">MNNKAKSDGRSQTLGMVQVALFAALIIIMAFTPFLGYIPLGFTRATIIHVPVIIGSILLGPKKGAVLGGIFGLTSFINNTMNPTVTSFVFTPFYSLGEMQGGIGSIIICFVPRILVGIIPYFVFKVLYKKMKSKGSGMLVALGIAGLAGSFVNTLLVMNLIFVFFRDAYAAANGVAANAVYGFILSIIAMNGIPEAIVAAVIVAVVGRTLLKSRLVTG</sequence>
<keyword evidence="1" id="KW-1133">Transmembrane helix</keyword>
<feature type="transmembrane region" description="Helical" evidence="1">
    <location>
        <begin position="66"/>
        <end position="90"/>
    </location>
</feature>
<feature type="transmembrane region" description="Helical" evidence="1">
    <location>
        <begin position="139"/>
        <end position="165"/>
    </location>
</feature>
<dbReference type="Pfam" id="PF12822">
    <property type="entry name" value="ECF_trnsprt"/>
    <property type="match status" value="1"/>
</dbReference>
<dbReference type="Gene3D" id="1.10.1760.20">
    <property type="match status" value="1"/>
</dbReference>
<feature type="transmembrane region" description="Helical" evidence="1">
    <location>
        <begin position="102"/>
        <end position="127"/>
    </location>
</feature>
<feature type="transmembrane region" description="Helical" evidence="1">
    <location>
        <begin position="180"/>
        <end position="206"/>
    </location>
</feature>
<proteinExistence type="predicted"/>
<evidence type="ECO:0000256" key="1">
    <source>
        <dbReference type="SAM" id="Phobius"/>
    </source>
</evidence>
<gene>
    <name evidence="2" type="primary">panT</name>
    <name evidence="2" type="ORF">CNLFYP112_02581</name>
</gene>
<keyword evidence="1" id="KW-0472">Membrane</keyword>
<name>A0A6N2V983_9FIRM</name>
<reference evidence="2" key="1">
    <citation type="submission" date="2019-11" db="EMBL/GenBank/DDBJ databases">
        <authorList>
            <person name="Feng L."/>
        </authorList>
    </citation>
    <scope>NUCLEOTIDE SEQUENCE</scope>
    <source>
        <strain evidence="2">CnexileLFYP112</strain>
    </source>
</reference>
<feature type="transmembrane region" description="Helical" evidence="1">
    <location>
        <begin position="37"/>
        <end position="59"/>
    </location>
</feature>
<protein>
    <submittedName>
        <fullName evidence="2">Pantothenic acid transporter PanT</fullName>
    </submittedName>
</protein>
<feature type="transmembrane region" description="Helical" evidence="1">
    <location>
        <begin position="12"/>
        <end position="31"/>
    </location>
</feature>
<evidence type="ECO:0000313" key="2">
    <source>
        <dbReference type="EMBL" id="VYT27225.1"/>
    </source>
</evidence>
<dbReference type="EMBL" id="CACRTG010000025">
    <property type="protein sequence ID" value="VYT27225.1"/>
    <property type="molecule type" value="Genomic_DNA"/>
</dbReference>
<dbReference type="AlphaFoldDB" id="A0A6N2V983"/>
<dbReference type="GO" id="GO:0022857">
    <property type="term" value="F:transmembrane transporter activity"/>
    <property type="evidence" value="ECO:0007669"/>
    <property type="project" value="InterPro"/>
</dbReference>
<organism evidence="2">
    <name type="scientific">[Clostridium] nexile</name>
    <dbReference type="NCBI Taxonomy" id="29361"/>
    <lineage>
        <taxon>Bacteria</taxon>
        <taxon>Bacillati</taxon>
        <taxon>Bacillota</taxon>
        <taxon>Clostridia</taxon>
        <taxon>Lachnospirales</taxon>
        <taxon>Lachnospiraceae</taxon>
        <taxon>Tyzzerella</taxon>
    </lineage>
</organism>
<accession>A0A6N2V983</accession>
<dbReference type="InterPro" id="IPR024529">
    <property type="entry name" value="ECF_trnsprt_substrate-spec"/>
</dbReference>
<keyword evidence="1" id="KW-0812">Transmembrane</keyword>